<evidence type="ECO:0000313" key="1">
    <source>
        <dbReference type="EMBL" id="EEF13279.1"/>
    </source>
</evidence>
<protein>
    <submittedName>
        <fullName evidence="1">Uncharacterized protein</fullName>
    </submittedName>
</protein>
<name>B9D3Z6_CAMRE</name>
<gene>
    <name evidence="1" type="ORF">CAMRE0001_2690</name>
</gene>
<dbReference type="STRING" id="553218.CAMRE0001_2690"/>
<comment type="caution">
    <text evidence="1">The sequence shown here is derived from an EMBL/GenBank/DDBJ whole genome shotgun (WGS) entry which is preliminary data.</text>
</comment>
<proteinExistence type="predicted"/>
<sequence length="38" mass="4432">MPRLMRSSKFGRFAKADALKFLQLLRQILYSAKTPSNF</sequence>
<evidence type="ECO:0000313" key="2">
    <source>
        <dbReference type="Proteomes" id="UP000003082"/>
    </source>
</evidence>
<dbReference type="Proteomes" id="UP000003082">
    <property type="component" value="Unassembled WGS sequence"/>
</dbReference>
<reference evidence="1 2" key="1">
    <citation type="submission" date="2008-08" db="EMBL/GenBank/DDBJ databases">
        <authorList>
            <person name="Madupu R."/>
            <person name="Durkin A.S."/>
            <person name="Torralba M."/>
            <person name="Methe B."/>
            <person name="Sutton G.G."/>
            <person name="Strausberg R.L."/>
            <person name="Nelson K.E."/>
        </authorList>
    </citation>
    <scope>NUCLEOTIDE SEQUENCE [LARGE SCALE GENOMIC DNA]</scope>
    <source>
        <strain evidence="1 2">RM3267</strain>
    </source>
</reference>
<accession>B9D3Z6</accession>
<dbReference type="AlphaFoldDB" id="B9D3Z6"/>
<dbReference type="EMBL" id="ACFU01000023">
    <property type="protein sequence ID" value="EEF13279.1"/>
    <property type="molecule type" value="Genomic_DNA"/>
</dbReference>
<keyword evidence="2" id="KW-1185">Reference proteome</keyword>
<organism evidence="1 2">
    <name type="scientific">Campylobacter rectus RM3267</name>
    <dbReference type="NCBI Taxonomy" id="553218"/>
    <lineage>
        <taxon>Bacteria</taxon>
        <taxon>Pseudomonadati</taxon>
        <taxon>Campylobacterota</taxon>
        <taxon>Epsilonproteobacteria</taxon>
        <taxon>Campylobacterales</taxon>
        <taxon>Campylobacteraceae</taxon>
        <taxon>Campylobacter</taxon>
    </lineage>
</organism>